<dbReference type="InterPro" id="IPR043504">
    <property type="entry name" value="Peptidase_S1_PA_chymotrypsin"/>
</dbReference>
<dbReference type="AlphaFoldDB" id="A0A8S1B6W1"/>
<dbReference type="SUPFAM" id="SSF50494">
    <property type="entry name" value="Trypsin-like serine proteases"/>
    <property type="match status" value="1"/>
</dbReference>
<sequence length="303" mass="34894">MMRPPYVTCAVEMKTKEVCVWSAGAALVSRDSWGRWQLLGVGVRGPGCGAPSRYLDMMSYYPWIENSLSKFREFTISKLNPHKYVLRYAAHETSGGISPELVGKRLFERFGACDAEEKENLLYREVISMRTNHQDEQSVKYNLTITENVEFTCLTVELINASATSEMRIIHECPRAAGGASCYRHQSSEFELSIIITFGDTCLFELAAWGHKVSMDFLDIHEWKWREGEYYPDFNMQKVEYRGTSDMTGFGFEPLDRSEWVPEYDLWTTTLRQEPSSTVPPLYCEFNLIEVGMAITFEFLLFL</sequence>
<accession>A0A8S1B6W1</accession>
<dbReference type="OrthoDB" id="1854899at2759"/>
<dbReference type="EMBL" id="CADEBD010000438">
    <property type="protein sequence ID" value="CAB3255408.1"/>
    <property type="molecule type" value="Genomic_DNA"/>
</dbReference>
<name>A0A8S1B6W1_ARCPL</name>
<evidence type="ECO:0008006" key="5">
    <source>
        <dbReference type="Google" id="ProtNLM"/>
    </source>
</evidence>
<dbReference type="EMBL" id="CADEBC010000522">
    <property type="protein sequence ID" value="CAB3244645.1"/>
    <property type="molecule type" value="Genomic_DNA"/>
</dbReference>
<evidence type="ECO:0000313" key="1">
    <source>
        <dbReference type="EMBL" id="CAB3244645.1"/>
    </source>
</evidence>
<evidence type="ECO:0000313" key="4">
    <source>
        <dbReference type="Proteomes" id="UP000494256"/>
    </source>
</evidence>
<keyword evidence="3" id="KW-1185">Reference proteome</keyword>
<protein>
    <recommendedName>
        <fullName evidence="5">Peptidase S1 domain-containing protein</fullName>
    </recommendedName>
</protein>
<dbReference type="Proteomes" id="UP000494256">
    <property type="component" value="Unassembled WGS sequence"/>
</dbReference>
<evidence type="ECO:0000313" key="3">
    <source>
        <dbReference type="Proteomes" id="UP000494106"/>
    </source>
</evidence>
<dbReference type="Proteomes" id="UP000494106">
    <property type="component" value="Unassembled WGS sequence"/>
</dbReference>
<dbReference type="InterPro" id="IPR009003">
    <property type="entry name" value="Peptidase_S1_PA"/>
</dbReference>
<comment type="caution">
    <text evidence="2">The sequence shown here is derived from an EMBL/GenBank/DDBJ whole genome shotgun (WGS) entry which is preliminary data.</text>
</comment>
<gene>
    <name evidence="1" type="ORF">APLA_LOCUS10049</name>
    <name evidence="2" type="ORF">APLA_LOCUS15211</name>
</gene>
<dbReference type="Gene3D" id="2.40.10.10">
    <property type="entry name" value="Trypsin-like serine proteases"/>
    <property type="match status" value="1"/>
</dbReference>
<proteinExistence type="predicted"/>
<organism evidence="2 4">
    <name type="scientific">Arctia plantaginis</name>
    <name type="common">Wood tiger moth</name>
    <name type="synonym">Phalaena plantaginis</name>
    <dbReference type="NCBI Taxonomy" id="874455"/>
    <lineage>
        <taxon>Eukaryota</taxon>
        <taxon>Metazoa</taxon>
        <taxon>Ecdysozoa</taxon>
        <taxon>Arthropoda</taxon>
        <taxon>Hexapoda</taxon>
        <taxon>Insecta</taxon>
        <taxon>Pterygota</taxon>
        <taxon>Neoptera</taxon>
        <taxon>Endopterygota</taxon>
        <taxon>Lepidoptera</taxon>
        <taxon>Glossata</taxon>
        <taxon>Ditrysia</taxon>
        <taxon>Noctuoidea</taxon>
        <taxon>Erebidae</taxon>
        <taxon>Arctiinae</taxon>
        <taxon>Arctia</taxon>
    </lineage>
</organism>
<reference evidence="3 4" key="1">
    <citation type="submission" date="2020-04" db="EMBL/GenBank/DDBJ databases">
        <authorList>
            <person name="Wallbank WR R."/>
            <person name="Pardo Diaz C."/>
            <person name="Kozak K."/>
            <person name="Martin S."/>
            <person name="Jiggins C."/>
            <person name="Moest M."/>
            <person name="Warren A I."/>
            <person name="Byers J.R.P. K."/>
            <person name="Montejo-Kovacevich G."/>
            <person name="Yen C E."/>
        </authorList>
    </citation>
    <scope>NUCLEOTIDE SEQUENCE [LARGE SCALE GENOMIC DNA]</scope>
</reference>
<evidence type="ECO:0000313" key="2">
    <source>
        <dbReference type="EMBL" id="CAB3255408.1"/>
    </source>
</evidence>